<accession>A0A915M5S1</accession>
<feature type="domain" description="TH1" evidence="15">
    <location>
        <begin position="912"/>
        <end position="1106"/>
    </location>
</feature>
<dbReference type="PRINTS" id="PR00452">
    <property type="entry name" value="SH3DOMAIN"/>
</dbReference>
<feature type="domain" description="SH3" evidence="13">
    <location>
        <begin position="1108"/>
        <end position="1170"/>
    </location>
</feature>
<dbReference type="InterPro" id="IPR036961">
    <property type="entry name" value="Kinesin_motor_dom_sf"/>
</dbReference>
<dbReference type="WBParaSite" id="scaffold3294_cov292.g6375">
    <property type="protein sequence ID" value="scaffold3294_cov292.g6375"/>
    <property type="gene ID" value="scaffold3294_cov292.g6375"/>
</dbReference>
<dbReference type="PANTHER" id="PTHR13140">
    <property type="entry name" value="MYOSIN"/>
    <property type="match status" value="1"/>
</dbReference>
<proteinExistence type="inferred from homology"/>
<dbReference type="Gene3D" id="2.30.30.40">
    <property type="entry name" value="SH3 Domains"/>
    <property type="match status" value="1"/>
</dbReference>
<evidence type="ECO:0000256" key="1">
    <source>
        <dbReference type="ARBA" id="ARBA00008314"/>
    </source>
</evidence>
<dbReference type="InterPro" id="IPR027417">
    <property type="entry name" value="P-loop_NTPase"/>
</dbReference>
<dbReference type="GO" id="GO:0004553">
    <property type="term" value="F:hydrolase activity, hydrolyzing O-glycosyl compounds"/>
    <property type="evidence" value="ECO:0007669"/>
    <property type="project" value="InterPro"/>
</dbReference>
<dbReference type="FunFam" id="1.10.10.820:FF:000001">
    <property type="entry name" value="Myosin heavy chain"/>
    <property type="match status" value="1"/>
</dbReference>
<dbReference type="Gene3D" id="1.20.120.720">
    <property type="entry name" value="Myosin VI head, motor domain, U50 subdomain"/>
    <property type="match status" value="2"/>
</dbReference>
<dbReference type="InterPro" id="IPR001611">
    <property type="entry name" value="Leu-rich_rpt"/>
</dbReference>
<feature type="binding site" evidence="12">
    <location>
        <begin position="323"/>
        <end position="330"/>
    </location>
    <ligand>
        <name>ATP</name>
        <dbReference type="ChEBI" id="CHEBI:30616"/>
    </ligand>
</feature>
<dbReference type="Pfam" id="PF00063">
    <property type="entry name" value="Myosin_head"/>
    <property type="match status" value="1"/>
</dbReference>
<dbReference type="GO" id="GO:0006897">
    <property type="term" value="P:endocytosis"/>
    <property type="evidence" value="ECO:0007669"/>
    <property type="project" value="TreeGrafter"/>
</dbReference>
<dbReference type="InterPro" id="IPR001452">
    <property type="entry name" value="SH3_domain"/>
</dbReference>
<evidence type="ECO:0000259" key="14">
    <source>
        <dbReference type="PROSITE" id="PS51456"/>
    </source>
</evidence>
<reference evidence="17" key="1">
    <citation type="submission" date="2022-11" db="UniProtKB">
        <authorList>
            <consortium name="WormBaseParasite"/>
        </authorList>
    </citation>
    <scope>IDENTIFICATION</scope>
</reference>
<evidence type="ECO:0000256" key="4">
    <source>
        <dbReference type="ARBA" id="ARBA00022737"/>
    </source>
</evidence>
<keyword evidence="4" id="KW-0677">Repeat</keyword>
<dbReference type="SUPFAM" id="SSF52540">
    <property type="entry name" value="P-loop containing nucleoside triphosphate hydrolases"/>
    <property type="match status" value="1"/>
</dbReference>
<keyword evidence="8 12" id="KW-0505">Motor protein</keyword>
<dbReference type="InterPro" id="IPR032675">
    <property type="entry name" value="LRR_dom_sf"/>
</dbReference>
<organism evidence="16 17">
    <name type="scientific">Meloidogyne javanica</name>
    <name type="common">Root-knot nematode worm</name>
    <dbReference type="NCBI Taxonomy" id="6303"/>
    <lineage>
        <taxon>Eukaryota</taxon>
        <taxon>Metazoa</taxon>
        <taxon>Ecdysozoa</taxon>
        <taxon>Nematoda</taxon>
        <taxon>Chromadorea</taxon>
        <taxon>Rhabditida</taxon>
        <taxon>Tylenchina</taxon>
        <taxon>Tylenchomorpha</taxon>
        <taxon>Tylenchoidea</taxon>
        <taxon>Meloidogynidae</taxon>
        <taxon>Meloidogyninae</taxon>
        <taxon>Meloidogyne</taxon>
        <taxon>Meloidogyne incognita group</taxon>
    </lineage>
</organism>
<dbReference type="Gene3D" id="3.80.10.10">
    <property type="entry name" value="Ribonuclease Inhibitor"/>
    <property type="match status" value="1"/>
</dbReference>
<name>A0A915M5S1_MELJA</name>
<keyword evidence="3" id="KW-0433">Leucine-rich repeat</keyword>
<dbReference type="SUPFAM" id="SSF50044">
    <property type="entry name" value="SH3-domain"/>
    <property type="match status" value="1"/>
</dbReference>
<evidence type="ECO:0000256" key="5">
    <source>
        <dbReference type="ARBA" id="ARBA00022741"/>
    </source>
</evidence>
<dbReference type="InterPro" id="IPR036812">
    <property type="entry name" value="NAD(P)_OxRdtase_dom_sf"/>
</dbReference>
<dbReference type="PROSITE" id="PS50002">
    <property type="entry name" value="SH3"/>
    <property type="match status" value="1"/>
</dbReference>
<dbReference type="InterPro" id="IPR036028">
    <property type="entry name" value="SH3-like_dom_sf"/>
</dbReference>
<evidence type="ECO:0000256" key="11">
    <source>
        <dbReference type="PROSITE-ProRule" id="PRU00192"/>
    </source>
</evidence>
<dbReference type="Pfam" id="PF00248">
    <property type="entry name" value="Aldo_ket_red"/>
    <property type="match status" value="1"/>
</dbReference>
<keyword evidence="5 12" id="KW-0547">Nucleotide-binding</keyword>
<evidence type="ECO:0000313" key="16">
    <source>
        <dbReference type="Proteomes" id="UP000887561"/>
    </source>
</evidence>
<dbReference type="SMART" id="SM00242">
    <property type="entry name" value="MYSc"/>
    <property type="match status" value="1"/>
</dbReference>
<evidence type="ECO:0000256" key="12">
    <source>
        <dbReference type="PROSITE-ProRule" id="PRU00782"/>
    </source>
</evidence>
<dbReference type="PRINTS" id="PR00193">
    <property type="entry name" value="MYOSINHEAVY"/>
</dbReference>
<feature type="region of interest" description="Actin-binding" evidence="12">
    <location>
        <begin position="750"/>
        <end position="772"/>
    </location>
</feature>
<dbReference type="GO" id="GO:0005886">
    <property type="term" value="C:plasma membrane"/>
    <property type="evidence" value="ECO:0007669"/>
    <property type="project" value="TreeGrafter"/>
</dbReference>
<dbReference type="PROSITE" id="PS51450">
    <property type="entry name" value="LRR"/>
    <property type="match status" value="1"/>
</dbReference>
<evidence type="ECO:0000313" key="17">
    <source>
        <dbReference type="WBParaSite" id="scaffold3294_cov292.g6375"/>
    </source>
</evidence>
<evidence type="ECO:0000256" key="7">
    <source>
        <dbReference type="ARBA" id="ARBA00023123"/>
    </source>
</evidence>
<dbReference type="SUPFAM" id="SSF52058">
    <property type="entry name" value="L domain-like"/>
    <property type="match status" value="1"/>
</dbReference>
<dbReference type="Gene3D" id="3.20.20.100">
    <property type="entry name" value="NADP-dependent oxidoreductase domain"/>
    <property type="match status" value="1"/>
</dbReference>
<dbReference type="GO" id="GO:0005524">
    <property type="term" value="F:ATP binding"/>
    <property type="evidence" value="ECO:0007669"/>
    <property type="project" value="UniProtKB-UniRule"/>
</dbReference>
<dbReference type="GO" id="GO:0007015">
    <property type="term" value="P:actin filament organization"/>
    <property type="evidence" value="ECO:0007669"/>
    <property type="project" value="TreeGrafter"/>
</dbReference>
<dbReference type="Gene3D" id="1.10.10.820">
    <property type="match status" value="1"/>
</dbReference>
<dbReference type="FunFam" id="2.30.30.40:FF:000072">
    <property type="entry name" value="Unconventional Myosin IB"/>
    <property type="match status" value="1"/>
</dbReference>
<dbReference type="Pfam" id="PF06017">
    <property type="entry name" value="Myosin_TH1"/>
    <property type="match status" value="1"/>
</dbReference>
<dbReference type="PROSITE" id="PS01095">
    <property type="entry name" value="GH18_1"/>
    <property type="match status" value="1"/>
</dbReference>
<keyword evidence="9 12" id="KW-0009">Actin-binding</keyword>
<keyword evidence="2 11" id="KW-0728">SH3 domain</keyword>
<evidence type="ECO:0000256" key="9">
    <source>
        <dbReference type="ARBA" id="ARBA00023203"/>
    </source>
</evidence>
<dbReference type="FunFam" id="3.80.10.10:FF:000131">
    <property type="entry name" value="acidic leucine-rich nuclear phosphoprotein 32-related protein-like"/>
    <property type="match status" value="1"/>
</dbReference>
<dbReference type="InterPro" id="IPR010926">
    <property type="entry name" value="Myosin_TH1"/>
</dbReference>
<dbReference type="FunFam" id="1.20.58.530:FF:000007">
    <property type="entry name" value="Myosin IE"/>
    <property type="match status" value="1"/>
</dbReference>
<dbReference type="GO" id="GO:0005902">
    <property type="term" value="C:microvillus"/>
    <property type="evidence" value="ECO:0007669"/>
    <property type="project" value="TreeGrafter"/>
</dbReference>
<dbReference type="Gene3D" id="1.20.58.530">
    <property type="match status" value="1"/>
</dbReference>
<dbReference type="SMART" id="SM00326">
    <property type="entry name" value="SH3"/>
    <property type="match status" value="1"/>
</dbReference>
<comment type="similarity">
    <text evidence="10">Belongs to the ANP32 family.</text>
</comment>
<evidence type="ECO:0000256" key="8">
    <source>
        <dbReference type="ARBA" id="ARBA00023175"/>
    </source>
</evidence>
<dbReference type="PROSITE" id="PS51757">
    <property type="entry name" value="TH1"/>
    <property type="match status" value="1"/>
</dbReference>
<feature type="domain" description="Myosin motor" evidence="14">
    <location>
        <begin position="230"/>
        <end position="874"/>
    </location>
</feature>
<dbReference type="InterPro" id="IPR023210">
    <property type="entry name" value="NADP_OxRdtase_dom"/>
</dbReference>
<dbReference type="GO" id="GO:0005737">
    <property type="term" value="C:cytoplasm"/>
    <property type="evidence" value="ECO:0007669"/>
    <property type="project" value="TreeGrafter"/>
</dbReference>
<evidence type="ECO:0000256" key="6">
    <source>
        <dbReference type="ARBA" id="ARBA00022840"/>
    </source>
</evidence>
<comment type="similarity">
    <text evidence="1 12">Belongs to the TRAFAC class myosin-kinesin ATPase superfamily. Myosin family.</text>
</comment>
<evidence type="ECO:0000256" key="2">
    <source>
        <dbReference type="ARBA" id="ARBA00022443"/>
    </source>
</evidence>
<evidence type="ECO:0000256" key="3">
    <source>
        <dbReference type="ARBA" id="ARBA00022614"/>
    </source>
</evidence>
<dbReference type="Gene3D" id="1.20.5.4820">
    <property type="match status" value="1"/>
</dbReference>
<keyword evidence="6 12" id="KW-0067">ATP-binding</keyword>
<evidence type="ECO:0000259" key="15">
    <source>
        <dbReference type="PROSITE" id="PS51757"/>
    </source>
</evidence>
<dbReference type="SUPFAM" id="SSF51430">
    <property type="entry name" value="NAD(P)-linked oxidoreductase"/>
    <property type="match status" value="1"/>
</dbReference>
<dbReference type="GO" id="GO:0000146">
    <property type="term" value="F:microfilament motor activity"/>
    <property type="evidence" value="ECO:0007669"/>
    <property type="project" value="TreeGrafter"/>
</dbReference>
<dbReference type="GO" id="GO:0016459">
    <property type="term" value="C:myosin complex"/>
    <property type="evidence" value="ECO:0007669"/>
    <property type="project" value="UniProtKB-KW"/>
</dbReference>
<evidence type="ECO:0000256" key="10">
    <source>
        <dbReference type="ARBA" id="ARBA00025777"/>
    </source>
</evidence>
<evidence type="ECO:0000259" key="13">
    <source>
        <dbReference type="PROSITE" id="PS50002"/>
    </source>
</evidence>
<keyword evidence="16" id="KW-1185">Reference proteome</keyword>
<dbReference type="Gene3D" id="3.40.850.10">
    <property type="entry name" value="Kinesin motor domain"/>
    <property type="match status" value="2"/>
</dbReference>
<dbReference type="Pfam" id="PF14604">
    <property type="entry name" value="SH3_9"/>
    <property type="match status" value="1"/>
</dbReference>
<dbReference type="GO" id="GO:0051015">
    <property type="term" value="F:actin filament binding"/>
    <property type="evidence" value="ECO:0007669"/>
    <property type="project" value="TreeGrafter"/>
</dbReference>
<protein>
    <submittedName>
        <fullName evidence="17">Uncharacterized protein</fullName>
    </submittedName>
</protein>
<dbReference type="InterPro" id="IPR001609">
    <property type="entry name" value="Myosin_head_motor_dom-like"/>
</dbReference>
<sequence length="1334" mass="151758">MDERKKPSEVQDLLLDNCKATSISGLTDEFTQLTTLSLINVGLNSLDGLPKLPALRTIDLSDNKLTGGLEKLAQNCPRLYHLNLCANKIEAIKTLEPLKELTELTALDLFDCSVTELPQYRKDVFALLTQIRYLDGFDINDEEADLSDDLEGAEDAGIGVEEGSDEDEFDSHDEEELAYLNSSKAVQDEDESEDYIDKAKIATANGEKKNGAVYEFKPSVPHWQKRNAAAGVEDMVLLRQLNDDAIVENLRKRLAARLIFTYIGPVLVSVNPFADVQKFGEAEMEQYQGAAQYENPPHIFSLADSMFRNLMIDRERQCVIISGESGAGKTVAAKHIMSYLAHSSGGGQRVQGLKETILKTNPLLEAFGNAATMRNWNSSRFGKYVEIVFSLGGEPLGGRISSFLLEKSRVAQTARGERNFHIFYQLIEGADKELSKAFGLAKATNYNYLNCSDCYEAENTNDGRSFIETKDAMTAIGLDENIQRQCLSVVAATLHIGNINFVESDGDSFATIADEQFLQFPAFLLGITPEAIKENLTRRQLQSKWVTSVNRALNVDDRRHSLDLSIGVLDIYGFEVFEWNGFEQFCINFVNEKLQQIFIELTLKAEQEEYMAEGIQWTTVEFFNNKIVCDLIEAKRPPGIMPILDDVCAQIHGQSDGVDILMLNKLSKQLLGHEHFRPGADNFLVRHYAGEVLYQVEGFCDRNRDILHSDLVHLMLGSKNPFMRHLFEGCIPSDPNKKPTSASSKIRSQANHLMESLMCCVPHYVRCIKPNERKRALDFDEERVLHQVRYLGLRENIRVRRAGFAYRRLFERFIWRYSIICKGSENKLKNKDPRHDCEIICETAQISPEEFRLGNTKIFIRSPESLFLLEEARERRFDAFARIIQRIFKRFAAKRNLRKQKDEASELYRGLKERNRHSLERRFVADYIGLDHHPGLQAIVGGRRERIFFAASVTKYDRRFRATRTDLLLTTKAIFLVGREALKEGTNAGKMVESLKRKIPFASLNAVLVSSFQDDFLLLVVTSEYSSLLETPLKTEFLAALNKRLKENSRQSSLPLQITDKFIIQLKQLRPAMRHNNKEDELFWFQMGKYLIFWLLMDYLQIVVKPITSNPVLRAIYPYEAQDIDELSFTKDQLIELIEKDESGWWTGRLMVQGGKTGLLPANYVEESKMTATKILKNQKGEGGSKVLLNSGHLIPLIGLGTYKIVDQTLMDSSVDAALKCGYRFFDTAKLYQNEKQLGNSLEKLLPKYGLNREDVFLLTKFSPFPAKKASEEVPKLIEETLENLKTNYIDLVLIHCPKPDENKNEDKEGNSASRKINWQALENLSGFSNNFLK</sequence>
<dbReference type="Pfam" id="PF14580">
    <property type="entry name" value="LRR_9"/>
    <property type="match status" value="1"/>
</dbReference>
<keyword evidence="7 12" id="KW-0518">Myosin</keyword>
<dbReference type="Proteomes" id="UP000887561">
    <property type="component" value="Unplaced"/>
</dbReference>
<dbReference type="GO" id="GO:0005975">
    <property type="term" value="P:carbohydrate metabolic process"/>
    <property type="evidence" value="ECO:0007669"/>
    <property type="project" value="InterPro"/>
</dbReference>
<dbReference type="PROSITE" id="PS51456">
    <property type="entry name" value="MYOSIN_MOTOR"/>
    <property type="match status" value="1"/>
</dbReference>
<dbReference type="PANTHER" id="PTHR13140:SF729">
    <property type="entry name" value="UNCONVENTIONAL MYOSIN-IE"/>
    <property type="match status" value="1"/>
</dbReference>
<dbReference type="InterPro" id="IPR001579">
    <property type="entry name" value="Glyco_hydro_18_chit_AS"/>
</dbReference>